<dbReference type="EMBL" id="VCHX02000147">
    <property type="protein sequence ID" value="TPQ20077.1"/>
    <property type="molecule type" value="Genomic_DNA"/>
</dbReference>
<keyword evidence="2 3" id="KW-0663">Pyridoxal phosphate</keyword>
<dbReference type="OrthoDB" id="9801834at2"/>
<dbReference type="Gene3D" id="3.90.1150.10">
    <property type="entry name" value="Aspartate Aminotransferase, domain 1"/>
    <property type="match status" value="1"/>
</dbReference>
<keyword evidence="4" id="KW-0808">Transferase</keyword>
<dbReference type="AlphaFoldDB" id="A0A505DB68"/>
<dbReference type="RefSeq" id="WP_119102327.1">
    <property type="nucleotide sequence ID" value="NZ_QXMJ01000147.1"/>
</dbReference>
<dbReference type="Gene3D" id="3.40.640.10">
    <property type="entry name" value="Type I PLP-dependent aspartate aminotransferase-like (Major domain)"/>
    <property type="match status" value="1"/>
</dbReference>
<dbReference type="SUPFAM" id="SSF53383">
    <property type="entry name" value="PLP-dependent transferases"/>
    <property type="match status" value="1"/>
</dbReference>
<dbReference type="Pfam" id="PF00202">
    <property type="entry name" value="Aminotran_3"/>
    <property type="match status" value="1"/>
</dbReference>
<evidence type="ECO:0000313" key="5">
    <source>
        <dbReference type="Proteomes" id="UP000317378"/>
    </source>
</evidence>
<dbReference type="InterPro" id="IPR005814">
    <property type="entry name" value="Aminotrans_3"/>
</dbReference>
<sequence length="446" mass="47192">MPSTQKSTQPTPWDFTDKSAFCFEVPYSTDSILFESAKGIRLTDASGREYLDSMSGVFVTCFGYDCEPIVNAVTEQVRRLPFNPPLHGTSRPAVELAAELAGLAPATFSLTKLVNGGSEAVEAAVRLARLYHREKGNAGKYKVLSYFHGYHGATFGSLTVTGRPDTSRFGPGVPGAVHVWTPHSVARQLGVPLEEAADLALTLIEQTIEAEDPGAIAALVVEPVVHLLGMATPPPGFLPGLRRLCDKYGILLVFDEIVTGFGRTGQAFAADTFHVVPDLICAGKGISGGYAPLAAVLISERIASVLATSDDAYAFAPSHTYAANPVSAAAGLASVRLFKELDVPARVRRLSTKLTALLESAVRERGVIRATGLLYGVTLTAEPVAAEAKASPGQALAQACLRRGLIIRGEDDWVVLAPAFVATDEDLDEIVTVLGDALDEVFGGAR</sequence>
<dbReference type="InterPro" id="IPR015421">
    <property type="entry name" value="PyrdxlP-dep_Trfase_major"/>
</dbReference>
<dbReference type="PANTHER" id="PTHR43094">
    <property type="entry name" value="AMINOTRANSFERASE"/>
    <property type="match status" value="1"/>
</dbReference>
<dbReference type="PANTHER" id="PTHR43094:SF1">
    <property type="entry name" value="AMINOTRANSFERASE CLASS-III"/>
    <property type="match status" value="1"/>
</dbReference>
<keyword evidence="4" id="KW-0032">Aminotransferase</keyword>
<comment type="similarity">
    <text evidence="1 3">Belongs to the class-III pyridoxal-phosphate-dependent aminotransferase family.</text>
</comment>
<dbReference type="PROSITE" id="PS00600">
    <property type="entry name" value="AA_TRANSFER_CLASS_3"/>
    <property type="match status" value="1"/>
</dbReference>
<gene>
    <name evidence="4" type="ORF">FGD71_022640</name>
</gene>
<organism evidence="4 5">
    <name type="scientific">Streptomyces sporangiiformans</name>
    <dbReference type="NCBI Taxonomy" id="2315329"/>
    <lineage>
        <taxon>Bacteria</taxon>
        <taxon>Bacillati</taxon>
        <taxon>Actinomycetota</taxon>
        <taxon>Actinomycetes</taxon>
        <taxon>Kitasatosporales</taxon>
        <taxon>Streptomycetaceae</taxon>
        <taxon>Streptomyces</taxon>
    </lineage>
</organism>
<dbReference type="GO" id="GO:0008483">
    <property type="term" value="F:transaminase activity"/>
    <property type="evidence" value="ECO:0007669"/>
    <property type="project" value="UniProtKB-KW"/>
</dbReference>
<evidence type="ECO:0000313" key="4">
    <source>
        <dbReference type="EMBL" id="TPQ20077.1"/>
    </source>
</evidence>
<proteinExistence type="inferred from homology"/>
<dbReference type="InterPro" id="IPR015422">
    <property type="entry name" value="PyrdxlP-dep_Trfase_small"/>
</dbReference>
<evidence type="ECO:0000256" key="3">
    <source>
        <dbReference type="RuleBase" id="RU003560"/>
    </source>
</evidence>
<name>A0A505DB68_9ACTN</name>
<protein>
    <submittedName>
        <fullName evidence="4">Aspartate aminotransferase family protein</fullName>
    </submittedName>
</protein>
<dbReference type="InterPro" id="IPR015424">
    <property type="entry name" value="PyrdxlP-dep_Trfase"/>
</dbReference>
<dbReference type="CDD" id="cd00610">
    <property type="entry name" value="OAT_like"/>
    <property type="match status" value="1"/>
</dbReference>
<comment type="caution">
    <text evidence="4">The sequence shown here is derived from an EMBL/GenBank/DDBJ whole genome shotgun (WGS) entry which is preliminary data.</text>
</comment>
<evidence type="ECO:0000256" key="1">
    <source>
        <dbReference type="ARBA" id="ARBA00008954"/>
    </source>
</evidence>
<accession>A0A505DB68</accession>
<keyword evidence="5" id="KW-1185">Reference proteome</keyword>
<dbReference type="InterPro" id="IPR049704">
    <property type="entry name" value="Aminotrans_3_PPA_site"/>
</dbReference>
<evidence type="ECO:0000256" key="2">
    <source>
        <dbReference type="ARBA" id="ARBA00022898"/>
    </source>
</evidence>
<dbReference type="GO" id="GO:0030170">
    <property type="term" value="F:pyridoxal phosphate binding"/>
    <property type="evidence" value="ECO:0007669"/>
    <property type="project" value="InterPro"/>
</dbReference>
<reference evidence="4 5" key="1">
    <citation type="submission" date="2019-06" db="EMBL/GenBank/DDBJ databases">
        <title>Streptomyces sporangiiformans sp. nov., a novel actinomycete isolated from soil in Mount Song.</title>
        <authorList>
            <person name="Han L."/>
        </authorList>
    </citation>
    <scope>NUCLEOTIDE SEQUENCE [LARGE SCALE GENOMIC DNA]</scope>
    <source>
        <strain evidence="4 5">NEAU-SSA 1</strain>
    </source>
</reference>
<dbReference type="Proteomes" id="UP000317378">
    <property type="component" value="Unassembled WGS sequence"/>
</dbReference>